<evidence type="ECO:0000313" key="3">
    <source>
        <dbReference type="EMBL" id="SFZ79274.1"/>
    </source>
</evidence>
<evidence type="ECO:0000256" key="1">
    <source>
        <dbReference type="ARBA" id="ARBA00023125"/>
    </source>
</evidence>
<dbReference type="InterPro" id="IPR036388">
    <property type="entry name" value="WH-like_DNA-bd_sf"/>
</dbReference>
<organism evidence="3 4">
    <name type="scientific">Staphylococcus pasteuri</name>
    <dbReference type="NCBI Taxonomy" id="45972"/>
    <lineage>
        <taxon>Bacteria</taxon>
        <taxon>Bacillati</taxon>
        <taxon>Bacillota</taxon>
        <taxon>Bacilli</taxon>
        <taxon>Bacillales</taxon>
        <taxon>Staphylococcaceae</taxon>
        <taxon>Staphylococcus</taxon>
    </lineage>
</organism>
<dbReference type="SUPFAM" id="SSF46785">
    <property type="entry name" value="Winged helix' DNA-binding domain"/>
    <property type="match status" value="1"/>
</dbReference>
<dbReference type="PANTHER" id="PTHR39168:SF1">
    <property type="entry name" value="TRANSCRIPTIONAL REGULATORY PROTEIN"/>
    <property type="match status" value="1"/>
</dbReference>
<dbReference type="CDD" id="cd00090">
    <property type="entry name" value="HTH_ARSR"/>
    <property type="match status" value="1"/>
</dbReference>
<dbReference type="Pfam" id="PF12840">
    <property type="entry name" value="HTH_20"/>
    <property type="match status" value="1"/>
</dbReference>
<proteinExistence type="predicted"/>
<dbReference type="PROSITE" id="PS50987">
    <property type="entry name" value="HTH_ARSR_2"/>
    <property type="match status" value="1"/>
</dbReference>
<dbReference type="PANTHER" id="PTHR39168">
    <property type="entry name" value="TRANSCRIPTIONAL REGULATOR-RELATED"/>
    <property type="match status" value="1"/>
</dbReference>
<dbReference type="InterPro" id="IPR036390">
    <property type="entry name" value="WH_DNA-bd_sf"/>
</dbReference>
<dbReference type="InterPro" id="IPR052543">
    <property type="entry name" value="HTH_Metal-responsive_Reg"/>
</dbReference>
<dbReference type="SMART" id="SM00418">
    <property type="entry name" value="HTH_ARSR"/>
    <property type="match status" value="1"/>
</dbReference>
<keyword evidence="1" id="KW-0238">DNA-binding</keyword>
<dbReference type="InterPro" id="IPR011991">
    <property type="entry name" value="ArsR-like_HTH"/>
</dbReference>
<reference evidence="3 4" key="1">
    <citation type="submission" date="2016-11" db="EMBL/GenBank/DDBJ databases">
        <authorList>
            <person name="Varghese N."/>
            <person name="Submissions S."/>
        </authorList>
    </citation>
    <scope>NUCLEOTIDE SEQUENCE [LARGE SCALE GENOMIC DNA]</scope>
    <source>
        <strain evidence="3 4">NFIX07</strain>
    </source>
</reference>
<sequence length="226" mass="25768">MYENFSDNILLIGHKTRLTMLIELSSGIALPAGELAKLAGIKPQTASEHLSKLVEANFISVNTWGRHRYYKIDNDKVIDAINALSVISPPMNSKSLKETTKKEKLSYIRTCYGHIAGKIGVKFTEALLENDYLKEKEECYKLTQNGKNWLKKIGMETEKSMYSKSIPKHIDWTERKNHMAGPVALQITEKMIELSWIENSEINRCLNLTKKGKSAFKTYLNMNIPQ</sequence>
<dbReference type="EMBL" id="FPKT01000019">
    <property type="protein sequence ID" value="SFZ79274.1"/>
    <property type="molecule type" value="Genomic_DNA"/>
</dbReference>
<evidence type="ECO:0000259" key="2">
    <source>
        <dbReference type="PROSITE" id="PS50987"/>
    </source>
</evidence>
<dbReference type="RefSeq" id="WP_046466357.1">
    <property type="nucleotide sequence ID" value="NZ_CP017464.1"/>
</dbReference>
<dbReference type="Proteomes" id="UP000182665">
    <property type="component" value="Unassembled WGS sequence"/>
</dbReference>
<evidence type="ECO:0000313" key="4">
    <source>
        <dbReference type="Proteomes" id="UP000182665"/>
    </source>
</evidence>
<name>A0ABY1H6L3_9STAP</name>
<gene>
    <name evidence="3" type="ORF">SAMN03097721_02637</name>
</gene>
<feature type="domain" description="HTH arsR-type" evidence="2">
    <location>
        <begin position="1"/>
        <end position="92"/>
    </location>
</feature>
<comment type="caution">
    <text evidence="3">The sequence shown here is derived from an EMBL/GenBank/DDBJ whole genome shotgun (WGS) entry which is preliminary data.</text>
</comment>
<dbReference type="Gene3D" id="1.10.10.10">
    <property type="entry name" value="Winged helix-like DNA-binding domain superfamily/Winged helix DNA-binding domain"/>
    <property type="match status" value="1"/>
</dbReference>
<keyword evidence="4" id="KW-1185">Reference proteome</keyword>
<accession>A0ABY1H6L3</accession>
<dbReference type="InterPro" id="IPR001845">
    <property type="entry name" value="HTH_ArsR_DNA-bd_dom"/>
</dbReference>
<protein>
    <submittedName>
        <fullName evidence="3">Transcriptional regulator, ArsR family</fullName>
    </submittedName>
</protein>